<comment type="pathway">
    <text evidence="2">Protein modification; protein ubiquitination.</text>
</comment>
<name>A0A0P5SLC7_9CRUS</name>
<dbReference type="PANTHER" id="PTHR11254">
    <property type="entry name" value="HECT DOMAIN UBIQUITIN-PROTEIN LIGASE"/>
    <property type="match status" value="1"/>
</dbReference>
<dbReference type="OrthoDB" id="6057829at2759"/>
<dbReference type="GO" id="GO:0009966">
    <property type="term" value="P:regulation of signal transduction"/>
    <property type="evidence" value="ECO:0007669"/>
    <property type="project" value="UniProtKB-ARBA"/>
</dbReference>
<dbReference type="GO" id="GO:0006511">
    <property type="term" value="P:ubiquitin-dependent protein catabolic process"/>
    <property type="evidence" value="ECO:0007669"/>
    <property type="project" value="TreeGrafter"/>
</dbReference>
<dbReference type="Gene3D" id="3.30.2160.10">
    <property type="entry name" value="Hect, E3 ligase catalytic domain"/>
    <property type="match status" value="1"/>
</dbReference>
<dbReference type="EMBL" id="LRGB01002580">
    <property type="protein sequence ID" value="KZS06850.1"/>
    <property type="molecule type" value="Genomic_DNA"/>
</dbReference>
<dbReference type="InterPro" id="IPR000569">
    <property type="entry name" value="HECT_dom"/>
</dbReference>
<dbReference type="GO" id="GO:0005829">
    <property type="term" value="C:cytosol"/>
    <property type="evidence" value="ECO:0007669"/>
    <property type="project" value="TreeGrafter"/>
</dbReference>
<dbReference type="InterPro" id="IPR058738">
    <property type="entry name" value="PH-like_AREL1"/>
</dbReference>
<dbReference type="AlphaFoldDB" id="A0A0P5SLC7"/>
<dbReference type="GO" id="GO:0061630">
    <property type="term" value="F:ubiquitin protein ligase activity"/>
    <property type="evidence" value="ECO:0007669"/>
    <property type="project" value="UniProtKB-EC"/>
</dbReference>
<dbReference type="GO" id="GO:0043066">
    <property type="term" value="P:negative regulation of apoptotic process"/>
    <property type="evidence" value="ECO:0007669"/>
    <property type="project" value="TreeGrafter"/>
</dbReference>
<comment type="caution">
    <text evidence="6">The sequence shown here is derived from an EMBL/GenBank/DDBJ whole genome shotgun (WGS) entry which is preliminary data.</text>
</comment>
<dbReference type="Pfam" id="PF00632">
    <property type="entry name" value="HECT"/>
    <property type="match status" value="1"/>
</dbReference>
<evidence type="ECO:0000256" key="1">
    <source>
        <dbReference type="ARBA" id="ARBA00000885"/>
    </source>
</evidence>
<dbReference type="FunFam" id="3.30.2410.10:FF:000013">
    <property type="entry name" value="Apoptosis-resistant E3 ubiquitin protein ligase 1"/>
    <property type="match status" value="1"/>
</dbReference>
<evidence type="ECO:0000313" key="6">
    <source>
        <dbReference type="EMBL" id="KZS06850.1"/>
    </source>
</evidence>
<evidence type="ECO:0000256" key="4">
    <source>
        <dbReference type="ARBA" id="ARBA00022679"/>
    </source>
</evidence>
<sequence>MPLDYRCIGWWILVAYIVAVIVYFGANKNTRNNLDNQFFKCSENQGTNKEETNVLCMWLQDSKLLDLVGRLPELGVKNLEDVYKLEDLKIQTLLGPDDAKRWLLARSTLPDDIQKLPVLKEKVLIGSAHQAAWKWVKEVAVVLLILWGVSRLAISCGWTRAFCPVSLNCTFFHGIIDFFIDADIRQTFLQWLSGNRALAKSARIVFYWDEPLMVGSTVSFTVEFFQRWSRRPYPVSDADSIRINIRQGANKIAAAVQIGGSLETDANLVRATFTVRRAGQYHIDVNLGSIPIRGSPFVKYVRPGPPDPSKTTLVRPTSMVVCTARSPHQVLLEPRDEYGNYCSWNHDAPEQQKALDAFSCEAYSITSSDVVRPLIQWLWVELMHRLIINVTFNEEGIYGVRLKLDDSVISKGEFNMIALSTSDTIQVEKALGARTATYETKLLSINGEKWTKNKKVFCAISPKQIALKEYILGIIPKRLATFRLCPATKVTFLKSTNKQEFPVLTIEDGAQFVVELSSKEAHLMAASFAHYLLKNIGGSETFTDKQGFFYQEIRKFHQKKPHEKLLLRVERDKILESSMKLTKSFSITDWCRNFEISFIGEQGLDWGGLRREWIELLCVSIFDRRQSGMFTSFSDDGQALVHPNPTIPASCKLKHYEFAGKLVGKCLYESSLGATYRQLIKARFTRSFLAQLIGLRINYKYFEHDDPPLFLSKIKYIEENDVSDMELVFAEEEYDEQGKLLRTVELIPGGARIPVDNANKHRYLDALAQHRLVNSVRDQVDAFTRGLAELVPDNLLSIFDENELELLVCGTSDYSVAEMKAHHAAIGSSPEFQKVLCWFWTAVTNFGTEEMSRLLQFTTGSSQLPPGGLAELSPKLQIAASPCFGTLPTAHTCFNQLCLPDYENYEQFEKALLIAINEGSEGFGLV</sequence>
<dbReference type="Gene3D" id="3.30.2410.10">
    <property type="entry name" value="Hect, E3 ligase catalytic domain"/>
    <property type="match status" value="1"/>
</dbReference>
<dbReference type="PROSITE" id="PS50194">
    <property type="entry name" value="FILAMIN_REPEAT"/>
    <property type="match status" value="1"/>
</dbReference>
<organism evidence="6 7">
    <name type="scientific">Daphnia magna</name>
    <dbReference type="NCBI Taxonomy" id="35525"/>
    <lineage>
        <taxon>Eukaryota</taxon>
        <taxon>Metazoa</taxon>
        <taxon>Ecdysozoa</taxon>
        <taxon>Arthropoda</taxon>
        <taxon>Crustacea</taxon>
        <taxon>Branchiopoda</taxon>
        <taxon>Diplostraca</taxon>
        <taxon>Cladocera</taxon>
        <taxon>Anomopoda</taxon>
        <taxon>Daphniidae</taxon>
        <taxon>Daphnia</taxon>
    </lineage>
</organism>
<dbReference type="Proteomes" id="UP000076858">
    <property type="component" value="Unassembled WGS sequence"/>
</dbReference>
<dbReference type="InterPro" id="IPR017868">
    <property type="entry name" value="Filamin/ABP280_repeat-like"/>
</dbReference>
<comment type="catalytic activity">
    <reaction evidence="1">
        <text>S-ubiquitinyl-[E2 ubiquitin-conjugating enzyme]-L-cysteine + [acceptor protein]-L-lysine = [E2 ubiquitin-conjugating enzyme]-L-cysteine + N(6)-ubiquitinyl-[acceptor protein]-L-lysine.</text>
        <dbReference type="EC" id="2.3.2.26"/>
    </reaction>
</comment>
<evidence type="ECO:0000256" key="5">
    <source>
        <dbReference type="ARBA" id="ARBA00022786"/>
    </source>
</evidence>
<dbReference type="InterPro" id="IPR035983">
    <property type="entry name" value="Hect_E3_ubiquitin_ligase"/>
</dbReference>
<dbReference type="SUPFAM" id="SSF56204">
    <property type="entry name" value="Hect, E3 ligase catalytic domain"/>
    <property type="match status" value="1"/>
</dbReference>
<dbReference type="SMART" id="SM00119">
    <property type="entry name" value="HECTc"/>
    <property type="match status" value="1"/>
</dbReference>
<gene>
    <name evidence="6" type="ORF">APZ42_029339</name>
</gene>
<dbReference type="Gene3D" id="3.90.1750.10">
    <property type="entry name" value="Hect, E3 ligase catalytic domains"/>
    <property type="match status" value="1"/>
</dbReference>
<dbReference type="EC" id="2.3.2.26" evidence="3"/>
<dbReference type="Gene3D" id="2.60.40.10">
    <property type="entry name" value="Immunoglobulins"/>
    <property type="match status" value="1"/>
</dbReference>
<proteinExistence type="predicted"/>
<protein>
    <recommendedName>
        <fullName evidence="3">HECT-type E3 ubiquitin transferase</fullName>
        <ecNumber evidence="3">2.3.2.26</ecNumber>
    </recommendedName>
</protein>
<reference evidence="6 7" key="1">
    <citation type="submission" date="2016-03" db="EMBL/GenBank/DDBJ databases">
        <title>EvidentialGene: Evidence-directed Construction of Genes on Genomes.</title>
        <authorList>
            <person name="Gilbert D.G."/>
            <person name="Choi J.-H."/>
            <person name="Mockaitis K."/>
            <person name="Colbourne J."/>
            <person name="Pfrender M."/>
        </authorList>
    </citation>
    <scope>NUCLEOTIDE SEQUENCE [LARGE SCALE GENOMIC DNA]</scope>
    <source>
        <strain evidence="6 7">Xinb3</strain>
        <tissue evidence="6">Complete organism</tissue>
    </source>
</reference>
<dbReference type="Pfam" id="PF25916">
    <property type="entry name" value="AREL1_PH-like"/>
    <property type="match status" value="1"/>
</dbReference>
<dbReference type="InterPro" id="IPR013783">
    <property type="entry name" value="Ig-like_fold"/>
</dbReference>
<dbReference type="FunFam" id="3.30.2160.10:FF:000008">
    <property type="entry name" value="Apoptosis-resistant E3 ubiquitin protein ligase 1"/>
    <property type="match status" value="1"/>
</dbReference>
<keyword evidence="5" id="KW-0833">Ubl conjugation pathway</keyword>
<dbReference type="InterPro" id="IPR050409">
    <property type="entry name" value="E3_ubiq-protein_ligase"/>
</dbReference>
<dbReference type="PANTHER" id="PTHR11254:SF340">
    <property type="entry name" value="APOPTOSIS-RESISTANT E3 UBIQUITIN PROTEIN LIGASE 1"/>
    <property type="match status" value="1"/>
</dbReference>
<accession>A0A0P5SLC7</accession>
<dbReference type="InterPro" id="IPR014756">
    <property type="entry name" value="Ig_E-set"/>
</dbReference>
<keyword evidence="4" id="KW-0808">Transferase</keyword>
<dbReference type="STRING" id="35525.A0A0P5SLC7"/>
<evidence type="ECO:0000256" key="2">
    <source>
        <dbReference type="ARBA" id="ARBA00004906"/>
    </source>
</evidence>
<dbReference type="GO" id="GO:0000209">
    <property type="term" value="P:protein polyubiquitination"/>
    <property type="evidence" value="ECO:0007669"/>
    <property type="project" value="TreeGrafter"/>
</dbReference>
<dbReference type="PROSITE" id="PS50237">
    <property type="entry name" value="HECT"/>
    <property type="match status" value="1"/>
</dbReference>
<dbReference type="CDD" id="cd00078">
    <property type="entry name" value="HECTc"/>
    <property type="match status" value="1"/>
</dbReference>
<evidence type="ECO:0000313" key="7">
    <source>
        <dbReference type="Proteomes" id="UP000076858"/>
    </source>
</evidence>
<evidence type="ECO:0000256" key="3">
    <source>
        <dbReference type="ARBA" id="ARBA00012485"/>
    </source>
</evidence>
<dbReference type="SUPFAM" id="SSF81296">
    <property type="entry name" value="E set domains"/>
    <property type="match status" value="1"/>
</dbReference>
<keyword evidence="7" id="KW-1185">Reference proteome</keyword>